<dbReference type="EMBL" id="BMOR01000001">
    <property type="protein sequence ID" value="GGN27894.1"/>
    <property type="molecule type" value="Genomic_DNA"/>
</dbReference>
<evidence type="ECO:0000313" key="3">
    <source>
        <dbReference type="Proteomes" id="UP000645517"/>
    </source>
</evidence>
<comment type="caution">
    <text evidence="2">The sequence shown here is derived from an EMBL/GenBank/DDBJ whole genome shotgun (WGS) entry which is preliminary data.</text>
</comment>
<sequence length="225" mass="23930">MAMRLLPALTVTALLGLPASAAAQTPANCALANAVDSGSYATLAMDGWSEADEDNVAFDWAECRAAALRRSLTGNPKLSARIDGLRRQVRQLRALEGEFAGIRAGGGTLYGHAVPRAFPMIEEQLTGLATLARTTLGAQTGQRYAAVIAQARKEHAAYVATLRAYKPGPDETYSLYNAAEWKALVSQYEALGRAVMQTLGTRTDAATALGYAMLTTTLFPADDEF</sequence>
<dbReference type="Proteomes" id="UP000645517">
    <property type="component" value="Unassembled WGS sequence"/>
</dbReference>
<feature type="signal peptide" evidence="1">
    <location>
        <begin position="1"/>
        <end position="23"/>
    </location>
</feature>
<accession>A0ABQ2IUW5</accession>
<evidence type="ECO:0000256" key="1">
    <source>
        <dbReference type="SAM" id="SignalP"/>
    </source>
</evidence>
<organism evidence="2 3">
    <name type="scientific">Deinococcus daejeonensis</name>
    <dbReference type="NCBI Taxonomy" id="1007098"/>
    <lineage>
        <taxon>Bacteria</taxon>
        <taxon>Thermotogati</taxon>
        <taxon>Deinococcota</taxon>
        <taxon>Deinococci</taxon>
        <taxon>Deinococcales</taxon>
        <taxon>Deinococcaceae</taxon>
        <taxon>Deinococcus</taxon>
    </lineage>
</organism>
<proteinExistence type="predicted"/>
<evidence type="ECO:0000313" key="2">
    <source>
        <dbReference type="EMBL" id="GGN27894.1"/>
    </source>
</evidence>
<name>A0ABQ2IUW5_9DEIO</name>
<keyword evidence="3" id="KW-1185">Reference proteome</keyword>
<reference evidence="3" key="1">
    <citation type="journal article" date="2019" name="Int. J. Syst. Evol. Microbiol.">
        <title>The Global Catalogue of Microorganisms (GCM) 10K type strain sequencing project: providing services to taxonomists for standard genome sequencing and annotation.</title>
        <authorList>
            <consortium name="The Broad Institute Genomics Platform"/>
            <consortium name="The Broad Institute Genome Sequencing Center for Infectious Disease"/>
            <person name="Wu L."/>
            <person name="Ma J."/>
        </authorList>
    </citation>
    <scope>NUCLEOTIDE SEQUENCE [LARGE SCALE GENOMIC DNA]</scope>
    <source>
        <strain evidence="3">JCM 16918</strain>
    </source>
</reference>
<feature type="chain" id="PRO_5046337640" evidence="1">
    <location>
        <begin position="24"/>
        <end position="225"/>
    </location>
</feature>
<gene>
    <name evidence="2" type="ORF">GCM10010842_01190</name>
</gene>
<protein>
    <submittedName>
        <fullName evidence="2">Uncharacterized protein</fullName>
    </submittedName>
</protein>
<keyword evidence="1" id="KW-0732">Signal</keyword>